<dbReference type="CDD" id="cd09113">
    <property type="entry name" value="PLDc_ymdC_like_2"/>
    <property type="match status" value="1"/>
</dbReference>
<dbReference type="Proteomes" id="UP001273505">
    <property type="component" value="Unassembled WGS sequence"/>
</dbReference>
<dbReference type="PANTHER" id="PTHR21248">
    <property type="entry name" value="CARDIOLIPIN SYNTHASE"/>
    <property type="match status" value="1"/>
</dbReference>
<organism evidence="2 3">
    <name type="scientific">Gilvimarinus gilvus</name>
    <dbReference type="NCBI Taxonomy" id="3058038"/>
    <lineage>
        <taxon>Bacteria</taxon>
        <taxon>Pseudomonadati</taxon>
        <taxon>Pseudomonadota</taxon>
        <taxon>Gammaproteobacteria</taxon>
        <taxon>Cellvibrionales</taxon>
        <taxon>Cellvibrionaceae</taxon>
        <taxon>Gilvimarinus</taxon>
    </lineage>
</organism>
<gene>
    <name evidence="2" type="ORF">SCD92_14965</name>
</gene>
<dbReference type="CDD" id="cd09111">
    <property type="entry name" value="PLDc_ymdC_like_1"/>
    <property type="match status" value="1"/>
</dbReference>
<dbReference type="RefSeq" id="WP_302721119.1">
    <property type="nucleotide sequence ID" value="NZ_JAULRU010000256.1"/>
</dbReference>
<dbReference type="SMART" id="SM00155">
    <property type="entry name" value="PLDc"/>
    <property type="match status" value="2"/>
</dbReference>
<proteinExistence type="predicted"/>
<dbReference type="InterPro" id="IPR025202">
    <property type="entry name" value="PLD-like_dom"/>
</dbReference>
<evidence type="ECO:0000313" key="2">
    <source>
        <dbReference type="EMBL" id="MDX6850672.1"/>
    </source>
</evidence>
<dbReference type="PANTHER" id="PTHR21248:SF12">
    <property type="entry name" value="CARDIOLIPIN SYNTHASE C"/>
    <property type="match status" value="1"/>
</dbReference>
<evidence type="ECO:0000259" key="1">
    <source>
        <dbReference type="PROSITE" id="PS50035"/>
    </source>
</evidence>
<dbReference type="EMBL" id="JAXAFO010000029">
    <property type="protein sequence ID" value="MDX6850672.1"/>
    <property type="molecule type" value="Genomic_DNA"/>
</dbReference>
<protein>
    <submittedName>
        <fullName evidence="2">Phospholipase D family protein</fullName>
    </submittedName>
</protein>
<accession>A0ABU4S0Q0</accession>
<reference evidence="2 3" key="1">
    <citation type="submission" date="2023-11" db="EMBL/GenBank/DDBJ databases">
        <title>Gilvimarinus fulvus sp. nov., isolated from the surface of Kelp.</title>
        <authorList>
            <person name="Sun Y.Y."/>
            <person name="Gong Y."/>
            <person name="Du Z.J."/>
        </authorList>
    </citation>
    <scope>NUCLEOTIDE SEQUENCE [LARGE SCALE GENOMIC DNA]</scope>
    <source>
        <strain evidence="2 3">SDUM040013</strain>
    </source>
</reference>
<evidence type="ECO:0000313" key="3">
    <source>
        <dbReference type="Proteomes" id="UP001273505"/>
    </source>
</evidence>
<dbReference type="InterPro" id="IPR001736">
    <property type="entry name" value="PLipase_D/transphosphatidylase"/>
</dbReference>
<feature type="domain" description="PLD phosphodiesterase" evidence="1">
    <location>
        <begin position="172"/>
        <end position="199"/>
    </location>
</feature>
<dbReference type="Gene3D" id="3.30.870.10">
    <property type="entry name" value="Endonuclease Chain A"/>
    <property type="match status" value="2"/>
</dbReference>
<feature type="domain" description="PLD phosphodiesterase" evidence="1">
    <location>
        <begin position="411"/>
        <end position="438"/>
    </location>
</feature>
<dbReference type="SUPFAM" id="SSF56024">
    <property type="entry name" value="Phospholipase D/nuclease"/>
    <property type="match status" value="2"/>
</dbReference>
<name>A0ABU4S0Q0_9GAMM</name>
<dbReference type="PROSITE" id="PS51257">
    <property type="entry name" value="PROKAR_LIPOPROTEIN"/>
    <property type="match status" value="1"/>
</dbReference>
<dbReference type="PROSITE" id="PS50035">
    <property type="entry name" value="PLD"/>
    <property type="match status" value="2"/>
</dbReference>
<dbReference type="Pfam" id="PF13091">
    <property type="entry name" value="PLDc_2"/>
    <property type="match status" value="2"/>
</dbReference>
<keyword evidence="3" id="KW-1185">Reference proteome</keyword>
<sequence length="518" mass="57631">MNKGSGWIRRLPDAKWVLLSCAFMLGCASAPERSGINAHYVAGTSPAGYFKDLDVELRATGDRLGTGVRLLASGVDAVAARVDLIRKAQHTLDVQYYLFHGDATGILLFRELWMAAERGVKVRLLLDDLEQRAGDYPLNILNSHANIEVRLYNPFYWRRARAWQLLGEFSRLNHRMHNKSLTADNLASVVGGRNVGDEYFSANQSVNFGDADVFLIGDSVPAVTGQFDDYWNSDLVYPLSVLNSEPPAPDLIKRAGAEIDAAVAQLNAIEYLQVVNAQDWLGSIRRGERALYWAPVDVWSDTPDLQLFKQKDSSNALVVNRLWQLFENAESELFLISPYFVPAQAGTQLLTGRAQEGVTVSVVTNALAATDVVAVHSGYAQSREALLAAGTEIFEIKRTPNTERKVWSVSSTSSLHAKVFVVDRRWVFVGSFNLDPRSAWLNTEMGVLIDSPELAEAVLTGTRQLLNDTSYQVSLNDEGELYWRDLHSGQTFSKEPNASWWRRAMSSILSFLPIESQL</sequence>
<comment type="caution">
    <text evidence="2">The sequence shown here is derived from an EMBL/GenBank/DDBJ whole genome shotgun (WGS) entry which is preliminary data.</text>
</comment>